<proteinExistence type="predicted"/>
<protein>
    <submittedName>
        <fullName evidence="1">Uncharacterized protein</fullName>
    </submittedName>
</protein>
<dbReference type="Proteomes" id="UP000016936">
    <property type="component" value="Unassembled WGS sequence"/>
</dbReference>
<name>M2UFZ4_COCH5</name>
<dbReference type="EMBL" id="KB445569">
    <property type="protein sequence ID" value="EMD97354.1"/>
    <property type="molecule type" value="Genomic_DNA"/>
</dbReference>
<organism evidence="1 2">
    <name type="scientific">Cochliobolus heterostrophus (strain C5 / ATCC 48332 / race O)</name>
    <name type="common">Southern corn leaf blight fungus</name>
    <name type="synonym">Bipolaris maydis</name>
    <dbReference type="NCBI Taxonomy" id="701091"/>
    <lineage>
        <taxon>Eukaryota</taxon>
        <taxon>Fungi</taxon>
        <taxon>Dikarya</taxon>
        <taxon>Ascomycota</taxon>
        <taxon>Pezizomycotina</taxon>
        <taxon>Dothideomycetes</taxon>
        <taxon>Pleosporomycetidae</taxon>
        <taxon>Pleosporales</taxon>
        <taxon>Pleosporineae</taxon>
        <taxon>Pleosporaceae</taxon>
        <taxon>Bipolaris</taxon>
    </lineage>
</organism>
<sequence length="156" mass="16874">MATEYLVALPTVGAGTSHPGCGLKGAHGPRAMSLGPCPVCTFLMERIKPCLASAKSRFSSADVVPSSGDWHVTADCHVRDDRLCLVRHPACTCIAGGWGPHRYIPKAWLSPLTRMPNKARQAQRLATHYGESLCLWTASTWRLGRALCTGISLAYR</sequence>
<dbReference type="HOGENOM" id="CLU_1690925_0_0_1"/>
<gene>
    <name evidence="1" type="ORF">COCHEDRAFT_1018876</name>
</gene>
<keyword evidence="2" id="KW-1185">Reference proteome</keyword>
<reference evidence="1 2" key="1">
    <citation type="journal article" date="2012" name="PLoS Pathog.">
        <title>Diverse lifestyles and strategies of plant pathogenesis encoded in the genomes of eighteen Dothideomycetes fungi.</title>
        <authorList>
            <person name="Ohm R.A."/>
            <person name="Feau N."/>
            <person name="Henrissat B."/>
            <person name="Schoch C.L."/>
            <person name="Horwitz B.A."/>
            <person name="Barry K.W."/>
            <person name="Condon B.J."/>
            <person name="Copeland A.C."/>
            <person name="Dhillon B."/>
            <person name="Glaser F."/>
            <person name="Hesse C.N."/>
            <person name="Kosti I."/>
            <person name="LaButti K."/>
            <person name="Lindquist E.A."/>
            <person name="Lucas S."/>
            <person name="Salamov A.A."/>
            <person name="Bradshaw R.E."/>
            <person name="Ciuffetti L."/>
            <person name="Hamelin R.C."/>
            <person name="Kema G.H.J."/>
            <person name="Lawrence C."/>
            <person name="Scott J.A."/>
            <person name="Spatafora J.W."/>
            <person name="Turgeon B.G."/>
            <person name="de Wit P.J.G.M."/>
            <person name="Zhong S."/>
            <person name="Goodwin S.B."/>
            <person name="Grigoriev I.V."/>
        </authorList>
    </citation>
    <scope>NUCLEOTIDE SEQUENCE [LARGE SCALE GENOMIC DNA]</scope>
    <source>
        <strain evidence="2">C5 / ATCC 48332 / race O</strain>
    </source>
</reference>
<evidence type="ECO:0000313" key="2">
    <source>
        <dbReference type="Proteomes" id="UP000016936"/>
    </source>
</evidence>
<dbReference type="AlphaFoldDB" id="M2UFZ4"/>
<evidence type="ECO:0000313" key="1">
    <source>
        <dbReference type="EMBL" id="EMD97354.1"/>
    </source>
</evidence>
<accession>M2UFZ4</accession>
<reference evidence="2" key="2">
    <citation type="journal article" date="2013" name="PLoS Genet.">
        <title>Comparative genome structure, secondary metabolite, and effector coding capacity across Cochliobolus pathogens.</title>
        <authorList>
            <person name="Condon B.J."/>
            <person name="Leng Y."/>
            <person name="Wu D."/>
            <person name="Bushley K.E."/>
            <person name="Ohm R.A."/>
            <person name="Otillar R."/>
            <person name="Martin J."/>
            <person name="Schackwitz W."/>
            <person name="Grimwood J."/>
            <person name="MohdZainudin N."/>
            <person name="Xue C."/>
            <person name="Wang R."/>
            <person name="Manning V.A."/>
            <person name="Dhillon B."/>
            <person name="Tu Z.J."/>
            <person name="Steffenson B.J."/>
            <person name="Salamov A."/>
            <person name="Sun H."/>
            <person name="Lowry S."/>
            <person name="LaButti K."/>
            <person name="Han J."/>
            <person name="Copeland A."/>
            <person name="Lindquist E."/>
            <person name="Barry K."/>
            <person name="Schmutz J."/>
            <person name="Baker S.E."/>
            <person name="Ciuffetti L.M."/>
            <person name="Grigoriev I.V."/>
            <person name="Zhong S."/>
            <person name="Turgeon B.G."/>
        </authorList>
    </citation>
    <scope>NUCLEOTIDE SEQUENCE [LARGE SCALE GENOMIC DNA]</scope>
    <source>
        <strain evidence="2">C5 / ATCC 48332 / race O</strain>
    </source>
</reference>
<feature type="non-terminal residue" evidence="1">
    <location>
        <position position="156"/>
    </location>
</feature>